<evidence type="ECO:0000256" key="1">
    <source>
        <dbReference type="SAM" id="MobiDB-lite"/>
    </source>
</evidence>
<organism evidence="4 5">
    <name type="scientific">Paenibacillus rhizosphaerae</name>
    <dbReference type="NCBI Taxonomy" id="297318"/>
    <lineage>
        <taxon>Bacteria</taxon>
        <taxon>Bacillati</taxon>
        <taxon>Bacillota</taxon>
        <taxon>Bacilli</taxon>
        <taxon>Bacillales</taxon>
        <taxon>Paenibacillaceae</taxon>
        <taxon>Paenibacillus</taxon>
    </lineage>
</organism>
<evidence type="ECO:0000259" key="3">
    <source>
        <dbReference type="PROSITE" id="PS51549"/>
    </source>
</evidence>
<name>A0A839TWQ4_9BACL</name>
<reference evidence="4 5" key="1">
    <citation type="submission" date="2020-08" db="EMBL/GenBank/DDBJ databases">
        <title>Genomic Encyclopedia of Type Strains, Phase III (KMG-III): the genomes of soil and plant-associated and newly described type strains.</title>
        <authorList>
            <person name="Whitman W."/>
        </authorList>
    </citation>
    <scope>NUCLEOTIDE SEQUENCE [LARGE SCALE GENOMIC DNA]</scope>
    <source>
        <strain evidence="4 5">CECT 5831</strain>
    </source>
</reference>
<dbReference type="RefSeq" id="WP_183585989.1">
    <property type="nucleotide sequence ID" value="NZ_JACHXJ010000006.1"/>
</dbReference>
<feature type="domain" description="DM13" evidence="3">
    <location>
        <begin position="197"/>
        <end position="289"/>
    </location>
</feature>
<evidence type="ECO:0000313" key="4">
    <source>
        <dbReference type="EMBL" id="MBB3131286.1"/>
    </source>
</evidence>
<feature type="chain" id="PRO_5032528962" description="DM13 domain-containing protein" evidence="2">
    <location>
        <begin position="21"/>
        <end position="290"/>
    </location>
</feature>
<protein>
    <recommendedName>
        <fullName evidence="3">DM13 domain-containing protein</fullName>
    </recommendedName>
</protein>
<proteinExistence type="predicted"/>
<feature type="region of interest" description="Disordered" evidence="1">
    <location>
        <begin position="27"/>
        <end position="76"/>
    </location>
</feature>
<dbReference type="InterPro" id="IPR019545">
    <property type="entry name" value="DM13_domain"/>
</dbReference>
<sequence>MKKNNFLLTGMVIVLSIALAACGKANTPASNDASSSSTTAGSSASSDMTSGSGNTASGDDIVAGSGTMTSRDDVDSGVDSTVTLMGTFKGQNEMKAAGTAVIENGQLKLSGFSISEGPDLHVYLSKGDDPANGTEIDKIDLKSAEQTFDVSKEDLSKYDTVLIYCQKAHVVFGKAALESPVSGSNDMAGAAASKLKGSFKGQNEMKAAGTAVIENGQLKLTGFSVSEGPDLHVYLSKGDDAANGTEIGKIDLKSAEQTFDVSKEDLSKYDTVLIYCQKAHVIFGKASLEL</sequence>
<dbReference type="Pfam" id="PF10517">
    <property type="entry name" value="DM13"/>
    <property type="match status" value="2"/>
</dbReference>
<gene>
    <name evidence="4" type="ORF">FHS19_006006</name>
</gene>
<dbReference type="PROSITE" id="PS51257">
    <property type="entry name" value="PROKAR_LIPOPROTEIN"/>
    <property type="match status" value="1"/>
</dbReference>
<comment type="caution">
    <text evidence="4">The sequence shown here is derived from an EMBL/GenBank/DDBJ whole genome shotgun (WGS) entry which is preliminary data.</text>
</comment>
<feature type="signal peptide" evidence="2">
    <location>
        <begin position="1"/>
        <end position="20"/>
    </location>
</feature>
<dbReference type="PROSITE" id="PS51549">
    <property type="entry name" value="DM13"/>
    <property type="match status" value="2"/>
</dbReference>
<dbReference type="EMBL" id="JACHXJ010000006">
    <property type="protein sequence ID" value="MBB3131286.1"/>
    <property type="molecule type" value="Genomic_DNA"/>
</dbReference>
<accession>A0A839TWQ4</accession>
<evidence type="ECO:0000256" key="2">
    <source>
        <dbReference type="SAM" id="SignalP"/>
    </source>
</evidence>
<dbReference type="AlphaFoldDB" id="A0A839TWQ4"/>
<evidence type="ECO:0000313" key="5">
    <source>
        <dbReference type="Proteomes" id="UP000517523"/>
    </source>
</evidence>
<keyword evidence="2" id="KW-0732">Signal</keyword>
<feature type="domain" description="DM13" evidence="3">
    <location>
        <begin position="86"/>
        <end position="178"/>
    </location>
</feature>
<dbReference type="Proteomes" id="UP000517523">
    <property type="component" value="Unassembled WGS sequence"/>
</dbReference>
<feature type="compositionally biased region" description="Low complexity" evidence="1">
    <location>
        <begin position="27"/>
        <end position="54"/>
    </location>
</feature>